<evidence type="ECO:0000256" key="5">
    <source>
        <dbReference type="ARBA" id="ARBA00022771"/>
    </source>
</evidence>
<evidence type="ECO:0000256" key="4">
    <source>
        <dbReference type="ARBA" id="ARBA00022737"/>
    </source>
</evidence>
<keyword evidence="14" id="KW-1185">Reference proteome</keyword>
<dbReference type="GO" id="GO:0000978">
    <property type="term" value="F:RNA polymerase II cis-regulatory region sequence-specific DNA binding"/>
    <property type="evidence" value="ECO:0007669"/>
    <property type="project" value="TreeGrafter"/>
</dbReference>
<reference evidence="13 14" key="1">
    <citation type="submission" date="2019-08" db="EMBL/GenBank/DDBJ databases">
        <title>A chromosome-level genome assembly, high-density linkage maps, and genome scans reveal the genomic architecture of hybrid incompatibilities underlying speciation via character displacement in darters (Percidae: Etheostominae).</title>
        <authorList>
            <person name="Moran R.L."/>
            <person name="Catchen J.M."/>
            <person name="Fuller R.C."/>
        </authorList>
    </citation>
    <scope>NUCLEOTIDE SEQUENCE [LARGE SCALE GENOMIC DNA]</scope>
    <source>
        <strain evidence="13">EspeVRDwgs_2016</strain>
        <tissue evidence="13">Muscle</tissue>
    </source>
</reference>
<comment type="function">
    <text evidence="1">May be involved in transcriptional regulation.</text>
</comment>
<keyword evidence="7" id="KW-0805">Transcription regulation</keyword>
<comment type="caution">
    <text evidence="13">The sequence shown here is derived from an EMBL/GenBank/DDBJ whole genome shotgun (WGS) entry which is preliminary data.</text>
</comment>
<evidence type="ECO:0000256" key="2">
    <source>
        <dbReference type="ARBA" id="ARBA00004123"/>
    </source>
</evidence>
<dbReference type="SUPFAM" id="SSF57667">
    <property type="entry name" value="beta-beta-alpha zinc fingers"/>
    <property type="match status" value="1"/>
</dbReference>
<evidence type="ECO:0000256" key="11">
    <source>
        <dbReference type="PROSITE-ProRule" id="PRU00042"/>
    </source>
</evidence>
<dbReference type="InterPro" id="IPR013087">
    <property type="entry name" value="Znf_C2H2_type"/>
</dbReference>
<keyword evidence="9" id="KW-0804">Transcription</keyword>
<dbReference type="Pfam" id="PF00096">
    <property type="entry name" value="zf-C2H2"/>
    <property type="match status" value="2"/>
</dbReference>
<keyword evidence="5 11" id="KW-0863">Zinc-finger</keyword>
<dbReference type="PROSITE" id="PS50157">
    <property type="entry name" value="ZINC_FINGER_C2H2_2"/>
    <property type="match status" value="1"/>
</dbReference>
<evidence type="ECO:0000256" key="8">
    <source>
        <dbReference type="ARBA" id="ARBA00023125"/>
    </source>
</evidence>
<evidence type="ECO:0000256" key="9">
    <source>
        <dbReference type="ARBA" id="ARBA00023163"/>
    </source>
</evidence>
<sequence length="144" mass="15837">MSHSSAAEGHRAPAGASIDFSALLRGTVVRELPNWTLVQDKSPPKESPVTVHVCGECGMDFPQKQQLEEYCQKCGKSCVTADLLKKHELKPTAPALMACSLLPTQRAPQDSGERPYLCSICGKDYSKTSHLEVHLRVHEINRIL</sequence>
<evidence type="ECO:0000256" key="1">
    <source>
        <dbReference type="ARBA" id="ARBA00003767"/>
    </source>
</evidence>
<dbReference type="Proteomes" id="UP000327493">
    <property type="component" value="Chromosome 2"/>
</dbReference>
<dbReference type="Gene3D" id="3.30.160.60">
    <property type="entry name" value="Classic Zinc Finger"/>
    <property type="match status" value="1"/>
</dbReference>
<dbReference type="PANTHER" id="PTHR24388:SF54">
    <property type="entry name" value="PROTEIN ESCARGOT"/>
    <property type="match status" value="1"/>
</dbReference>
<keyword evidence="3" id="KW-0479">Metal-binding</keyword>
<evidence type="ECO:0000259" key="12">
    <source>
        <dbReference type="PROSITE" id="PS50157"/>
    </source>
</evidence>
<dbReference type="FunFam" id="3.30.160.60:FF:000363">
    <property type="entry name" value="Zinc finger protein 239"/>
    <property type="match status" value="1"/>
</dbReference>
<proteinExistence type="predicted"/>
<feature type="non-terminal residue" evidence="13">
    <location>
        <position position="144"/>
    </location>
</feature>
<dbReference type="EMBL" id="VOFY01000002">
    <property type="protein sequence ID" value="KAA8595285.1"/>
    <property type="molecule type" value="Genomic_DNA"/>
</dbReference>
<evidence type="ECO:0000313" key="13">
    <source>
        <dbReference type="EMBL" id="KAA8595285.1"/>
    </source>
</evidence>
<comment type="subcellular location">
    <subcellularLocation>
        <location evidence="2">Nucleus</location>
    </subcellularLocation>
</comment>
<keyword evidence="8" id="KW-0238">DNA-binding</keyword>
<dbReference type="InterPro" id="IPR050527">
    <property type="entry name" value="Snail/Krueppel_Znf"/>
</dbReference>
<evidence type="ECO:0000256" key="3">
    <source>
        <dbReference type="ARBA" id="ARBA00022723"/>
    </source>
</evidence>
<dbReference type="SMART" id="SM00355">
    <property type="entry name" value="ZnF_C2H2"/>
    <property type="match status" value="2"/>
</dbReference>
<dbReference type="GO" id="GO:0000981">
    <property type="term" value="F:DNA-binding transcription factor activity, RNA polymerase II-specific"/>
    <property type="evidence" value="ECO:0007669"/>
    <property type="project" value="TreeGrafter"/>
</dbReference>
<keyword evidence="6" id="KW-0862">Zinc</keyword>
<dbReference type="InterPro" id="IPR036236">
    <property type="entry name" value="Znf_C2H2_sf"/>
</dbReference>
<dbReference type="PROSITE" id="PS00028">
    <property type="entry name" value="ZINC_FINGER_C2H2_1"/>
    <property type="match status" value="1"/>
</dbReference>
<gene>
    <name evidence="13" type="ORF">FQN60_012420</name>
</gene>
<feature type="domain" description="C2H2-type" evidence="12">
    <location>
        <begin position="116"/>
        <end position="143"/>
    </location>
</feature>
<evidence type="ECO:0000256" key="6">
    <source>
        <dbReference type="ARBA" id="ARBA00022833"/>
    </source>
</evidence>
<dbReference type="GO" id="GO:0008270">
    <property type="term" value="F:zinc ion binding"/>
    <property type="evidence" value="ECO:0007669"/>
    <property type="project" value="UniProtKB-KW"/>
</dbReference>
<evidence type="ECO:0000256" key="7">
    <source>
        <dbReference type="ARBA" id="ARBA00023015"/>
    </source>
</evidence>
<evidence type="ECO:0000256" key="10">
    <source>
        <dbReference type="ARBA" id="ARBA00023242"/>
    </source>
</evidence>
<dbReference type="PANTHER" id="PTHR24388">
    <property type="entry name" value="ZINC FINGER PROTEIN"/>
    <property type="match status" value="1"/>
</dbReference>
<evidence type="ECO:0000313" key="14">
    <source>
        <dbReference type="Proteomes" id="UP000327493"/>
    </source>
</evidence>
<accession>A0A5J5DPK8</accession>
<dbReference type="GO" id="GO:0005634">
    <property type="term" value="C:nucleus"/>
    <property type="evidence" value="ECO:0007669"/>
    <property type="project" value="UniProtKB-SubCell"/>
</dbReference>
<organism evidence="13 14">
    <name type="scientific">Etheostoma spectabile</name>
    <name type="common">orangethroat darter</name>
    <dbReference type="NCBI Taxonomy" id="54343"/>
    <lineage>
        <taxon>Eukaryota</taxon>
        <taxon>Metazoa</taxon>
        <taxon>Chordata</taxon>
        <taxon>Craniata</taxon>
        <taxon>Vertebrata</taxon>
        <taxon>Euteleostomi</taxon>
        <taxon>Actinopterygii</taxon>
        <taxon>Neopterygii</taxon>
        <taxon>Teleostei</taxon>
        <taxon>Neoteleostei</taxon>
        <taxon>Acanthomorphata</taxon>
        <taxon>Eupercaria</taxon>
        <taxon>Perciformes</taxon>
        <taxon>Percoidei</taxon>
        <taxon>Percidae</taxon>
        <taxon>Etheostomatinae</taxon>
        <taxon>Etheostoma</taxon>
    </lineage>
</organism>
<keyword evidence="4" id="KW-0677">Repeat</keyword>
<protein>
    <recommendedName>
        <fullName evidence="12">C2H2-type domain-containing protein</fullName>
    </recommendedName>
</protein>
<keyword evidence="10" id="KW-0539">Nucleus</keyword>
<name>A0A5J5DPK8_9PERO</name>
<dbReference type="AlphaFoldDB" id="A0A5J5DPK8"/>